<dbReference type="EMBL" id="JASBWS010000005">
    <property type="protein sequence ID" value="KAJ9115603.1"/>
    <property type="molecule type" value="Genomic_DNA"/>
</dbReference>
<reference evidence="1" key="1">
    <citation type="submission" date="2023-04" db="EMBL/GenBank/DDBJ databases">
        <title>Draft Genome sequencing of Naganishia species isolated from polar environments using Oxford Nanopore Technology.</title>
        <authorList>
            <person name="Leo P."/>
            <person name="Venkateswaran K."/>
        </authorList>
    </citation>
    <scope>NUCLEOTIDE SEQUENCE</scope>
    <source>
        <strain evidence="1">MNA-CCFEE 5262</strain>
    </source>
</reference>
<gene>
    <name evidence="1" type="ORF">QFC20_000928</name>
</gene>
<evidence type="ECO:0000313" key="2">
    <source>
        <dbReference type="Proteomes" id="UP001230649"/>
    </source>
</evidence>
<protein>
    <submittedName>
        <fullName evidence="1">Uncharacterized protein</fullName>
    </submittedName>
</protein>
<dbReference type="Proteomes" id="UP001230649">
    <property type="component" value="Unassembled WGS sequence"/>
</dbReference>
<proteinExistence type="predicted"/>
<accession>A0ACC2WVR3</accession>
<organism evidence="1 2">
    <name type="scientific">Naganishia adeliensis</name>
    <dbReference type="NCBI Taxonomy" id="92952"/>
    <lineage>
        <taxon>Eukaryota</taxon>
        <taxon>Fungi</taxon>
        <taxon>Dikarya</taxon>
        <taxon>Basidiomycota</taxon>
        <taxon>Agaricomycotina</taxon>
        <taxon>Tremellomycetes</taxon>
        <taxon>Filobasidiales</taxon>
        <taxon>Filobasidiaceae</taxon>
        <taxon>Naganishia</taxon>
    </lineage>
</organism>
<comment type="caution">
    <text evidence="1">The sequence shown here is derived from an EMBL/GenBank/DDBJ whole genome shotgun (WGS) entry which is preliminary data.</text>
</comment>
<keyword evidence="2" id="KW-1185">Reference proteome</keyword>
<evidence type="ECO:0000313" key="1">
    <source>
        <dbReference type="EMBL" id="KAJ9115603.1"/>
    </source>
</evidence>
<name>A0ACC2WVR3_9TREE</name>
<sequence length="353" mass="38773">MSLSRQFVKPFQQVSRLQTARQLAVRSFTTTPQLRNDGYNKHRVQVKEPSAATTDDSMKVPYVEPEVGKEPSLKPRRTLSTFSMEGKVCVVTGGARGIGHMISGAFLESGATQIAILDLRKEDAEKAGKEMVAKFGEHSNQESNPENFPRDNCKYFPLGVMSRRRRASRMRFAEIVQRFGKVDCVVNSAGLVENFPATEYPTAKVKKLVDVNILGSYFVAREAAKVMKPGSSIILIGSMSGVVINVPQPQTPYNFSKAAVIHMAKSLAVEWAPKGIRVNCISRDLAPCSKARLAFARPGYVLTNLTKVILDANTELRDTWTNMTPMADPNDLKGAVIYLGSDASAFTTGSNMM</sequence>